<dbReference type="InterPro" id="IPR016667">
    <property type="entry name" value="Caps_polysacc_synth_CpsB/CapC"/>
</dbReference>
<gene>
    <name evidence="6" type="ORF">NK662_04805</name>
</gene>
<proteinExistence type="inferred from homology"/>
<dbReference type="Gene3D" id="3.20.20.140">
    <property type="entry name" value="Metal-dependent hydrolases"/>
    <property type="match status" value="1"/>
</dbReference>
<dbReference type="AlphaFoldDB" id="A0AA42BRY5"/>
<dbReference type="InterPro" id="IPR016195">
    <property type="entry name" value="Pol/histidinol_Pase-like"/>
</dbReference>
<evidence type="ECO:0000313" key="6">
    <source>
        <dbReference type="EMBL" id="MCP8967858.1"/>
    </source>
</evidence>
<reference evidence="6" key="1">
    <citation type="submission" date="2022-07" db="EMBL/GenBank/DDBJ databases">
        <authorList>
            <person name="Li W.-J."/>
            <person name="Deng Q.-Q."/>
        </authorList>
    </citation>
    <scope>NUCLEOTIDE SEQUENCE</scope>
    <source>
        <strain evidence="6">SYSU M60031</strain>
    </source>
</reference>
<evidence type="ECO:0000256" key="2">
    <source>
        <dbReference type="ARBA" id="ARBA00022801"/>
    </source>
</evidence>
<accession>A0AA42BRY5</accession>
<dbReference type="GO" id="GO:0030145">
    <property type="term" value="F:manganese ion binding"/>
    <property type="evidence" value="ECO:0007669"/>
    <property type="project" value="UniProtKB-UniRule"/>
</dbReference>
<protein>
    <recommendedName>
        <fullName evidence="5">Tyrosine-protein phosphatase</fullName>
        <ecNumber evidence="5">3.1.3.48</ecNumber>
    </recommendedName>
</protein>
<dbReference type="GO" id="GO:0004725">
    <property type="term" value="F:protein tyrosine phosphatase activity"/>
    <property type="evidence" value="ECO:0007669"/>
    <property type="project" value="UniProtKB-UniRule"/>
</dbReference>
<evidence type="ECO:0000313" key="7">
    <source>
        <dbReference type="Proteomes" id="UP001156102"/>
    </source>
</evidence>
<comment type="caution">
    <text evidence="6">The sequence shown here is derived from an EMBL/GenBank/DDBJ whole genome shotgun (WGS) entry which is preliminary data.</text>
</comment>
<organism evidence="6 7">
    <name type="scientific">Ectobacillus ponti</name>
    <dbReference type="NCBI Taxonomy" id="2961894"/>
    <lineage>
        <taxon>Bacteria</taxon>
        <taxon>Bacillati</taxon>
        <taxon>Bacillota</taxon>
        <taxon>Bacilli</taxon>
        <taxon>Bacillales</taxon>
        <taxon>Bacillaceae</taxon>
        <taxon>Ectobacillus</taxon>
    </lineage>
</organism>
<dbReference type="EC" id="3.1.3.48" evidence="5"/>
<keyword evidence="7" id="KW-1185">Reference proteome</keyword>
<dbReference type="PANTHER" id="PTHR39181">
    <property type="entry name" value="TYROSINE-PROTEIN PHOSPHATASE YWQE"/>
    <property type="match status" value="1"/>
</dbReference>
<dbReference type="PANTHER" id="PTHR39181:SF1">
    <property type="entry name" value="TYROSINE-PROTEIN PHOSPHATASE YWQE"/>
    <property type="match status" value="1"/>
</dbReference>
<comment type="similarity">
    <text evidence="1 5">Belongs to the metallo-dependent hydrolases superfamily. CpsB/CapC family.</text>
</comment>
<sequence>MIDIHSHILPGVDDGAQTMEDAIAMARAAVEAGIHTIIATPHHQTSRYYNEKEEVLLRVRELNQVLKQQDIPLQVLPGQEVRLYGELLEDLAADKVLTLNDTGEYMLVEFPSSHVPRYAESLLYRLQLEGVTPIIAHPERNTEIAENPDVLYNLVEKGALAQVTAASVAGEFGKKIKKLSLQMIEHQLVHVLASDAHNISNRSFKIKESNDVIEKELGFQVLSQLQENAEAIVSGKYMHKEQPRQLRMKKFFGIF</sequence>
<evidence type="ECO:0000256" key="4">
    <source>
        <dbReference type="ARBA" id="ARBA00051722"/>
    </source>
</evidence>
<keyword evidence="3 5" id="KW-0904">Protein phosphatase</keyword>
<comment type="catalytic activity">
    <reaction evidence="4 5">
        <text>O-phospho-L-tyrosyl-[protein] + H2O = L-tyrosyl-[protein] + phosphate</text>
        <dbReference type="Rhea" id="RHEA:10684"/>
        <dbReference type="Rhea" id="RHEA-COMP:10136"/>
        <dbReference type="Rhea" id="RHEA-COMP:20101"/>
        <dbReference type="ChEBI" id="CHEBI:15377"/>
        <dbReference type="ChEBI" id="CHEBI:43474"/>
        <dbReference type="ChEBI" id="CHEBI:46858"/>
        <dbReference type="ChEBI" id="CHEBI:61978"/>
        <dbReference type="EC" id="3.1.3.48"/>
    </reaction>
</comment>
<dbReference type="PIRSF" id="PIRSF016557">
    <property type="entry name" value="Caps_synth_CpsB"/>
    <property type="match status" value="1"/>
</dbReference>
<dbReference type="Pfam" id="PF19567">
    <property type="entry name" value="CpsB_CapC"/>
    <property type="match status" value="1"/>
</dbReference>
<evidence type="ECO:0000256" key="3">
    <source>
        <dbReference type="ARBA" id="ARBA00022912"/>
    </source>
</evidence>
<dbReference type="SUPFAM" id="SSF89550">
    <property type="entry name" value="PHP domain-like"/>
    <property type="match status" value="1"/>
</dbReference>
<dbReference type="EMBL" id="JANCLT010000002">
    <property type="protein sequence ID" value="MCP8967858.1"/>
    <property type="molecule type" value="Genomic_DNA"/>
</dbReference>
<evidence type="ECO:0000256" key="1">
    <source>
        <dbReference type="ARBA" id="ARBA00005750"/>
    </source>
</evidence>
<keyword evidence="2 5" id="KW-0378">Hydrolase</keyword>
<name>A0AA42BRY5_9BACI</name>
<evidence type="ECO:0000256" key="5">
    <source>
        <dbReference type="PIRNR" id="PIRNR016557"/>
    </source>
</evidence>
<dbReference type="Proteomes" id="UP001156102">
    <property type="component" value="Unassembled WGS sequence"/>
</dbReference>
<dbReference type="RefSeq" id="WP_254757769.1">
    <property type="nucleotide sequence ID" value="NZ_JANCLT010000002.1"/>
</dbReference>